<accession>A0A1M6N5B6</accession>
<sequence length="108" mass="12141">MRKSKISVDVTLDENSVPEEITWSAEDNANGALQNAKAVSLSFWDHDKKDTLNLDLWTKDMNVDAMKMFYVNMLGSASSTLLNATGDEFMSTEIANLCEKLVEYLNQK</sequence>
<dbReference type="STRING" id="156994.SAMN04488028_102107"/>
<name>A0A1M6N5B6_REIAG</name>
<evidence type="ECO:0000313" key="1">
    <source>
        <dbReference type="EMBL" id="SHJ90909.1"/>
    </source>
</evidence>
<dbReference type="InterPro" id="IPR019854">
    <property type="entry name" value="Motility-assoc_prot_GldC"/>
</dbReference>
<dbReference type="Proteomes" id="UP000184474">
    <property type="component" value="Unassembled WGS sequence"/>
</dbReference>
<dbReference type="AlphaFoldDB" id="A0A1M6N5B6"/>
<keyword evidence="2" id="KW-1185">Reference proteome</keyword>
<protein>
    <submittedName>
        <fullName evidence="1">Gliding motility-associated protein GldC</fullName>
    </submittedName>
</protein>
<dbReference type="Pfam" id="PF19937">
    <property type="entry name" value="GldC-like"/>
    <property type="match status" value="1"/>
</dbReference>
<evidence type="ECO:0000313" key="2">
    <source>
        <dbReference type="Proteomes" id="UP000184474"/>
    </source>
</evidence>
<organism evidence="1 2">
    <name type="scientific">Reichenbachiella agariperforans</name>
    <dbReference type="NCBI Taxonomy" id="156994"/>
    <lineage>
        <taxon>Bacteria</taxon>
        <taxon>Pseudomonadati</taxon>
        <taxon>Bacteroidota</taxon>
        <taxon>Cytophagia</taxon>
        <taxon>Cytophagales</taxon>
        <taxon>Reichenbachiellaceae</taxon>
        <taxon>Reichenbachiella</taxon>
    </lineage>
</organism>
<dbReference type="NCBIfam" id="TIGR03515">
    <property type="entry name" value="GldC"/>
    <property type="match status" value="1"/>
</dbReference>
<dbReference type="RefSeq" id="WP_073120836.1">
    <property type="nucleotide sequence ID" value="NZ_FRAA01000002.1"/>
</dbReference>
<reference evidence="2" key="1">
    <citation type="submission" date="2016-11" db="EMBL/GenBank/DDBJ databases">
        <authorList>
            <person name="Varghese N."/>
            <person name="Submissions S."/>
        </authorList>
    </citation>
    <scope>NUCLEOTIDE SEQUENCE [LARGE SCALE GENOMIC DNA]</scope>
    <source>
        <strain evidence="2">DSM 26134</strain>
    </source>
</reference>
<gene>
    <name evidence="1" type="ORF">SAMN04488028_102107</name>
</gene>
<proteinExistence type="predicted"/>
<dbReference type="EMBL" id="FRAA01000002">
    <property type="protein sequence ID" value="SHJ90909.1"/>
    <property type="molecule type" value="Genomic_DNA"/>
</dbReference>